<evidence type="ECO:0000313" key="2">
    <source>
        <dbReference type="EMBL" id="RSH89041.1"/>
    </source>
</evidence>
<comment type="caution">
    <text evidence="2">The sequence shown here is derived from an EMBL/GenBank/DDBJ whole genome shotgun (WGS) entry which is preliminary data.</text>
</comment>
<accession>A0A427YD06</accession>
<dbReference type="AlphaFoldDB" id="A0A427YD06"/>
<dbReference type="Proteomes" id="UP000279259">
    <property type="component" value="Unassembled WGS sequence"/>
</dbReference>
<dbReference type="OrthoDB" id="2596883at2759"/>
<feature type="region of interest" description="Disordered" evidence="1">
    <location>
        <begin position="1"/>
        <end position="45"/>
    </location>
</feature>
<dbReference type="STRING" id="1890683.A0A427YD06"/>
<protein>
    <submittedName>
        <fullName evidence="2">Uncharacterized protein</fullName>
    </submittedName>
</protein>
<gene>
    <name evidence="2" type="ORF">EHS25_002703</name>
</gene>
<name>A0A427YD06_9TREE</name>
<sequence length="250" mass="26756">MSGSVHRLKLSPAKERSGRGLSSSPSKDHRGSPLKSVAGLQGDEPADEVLEADTSFTGRLSALSRAVTGRPVPRPSTTLAEAQQALATAAKHSKSAAEDVELSQQKWMDALIAFQAHAIQGGKGVGQVVREGWGWGRWGWWVLMEVVLMWGVFRVTLDYATSAYYPSDPLNPSHPGGYALSIPLPSAISAFVVPHRGSANFFDVLESLHLWSRLEAVGVVTQVAGGEGYVPVGGMRWVEEGVRMWGGVPS</sequence>
<keyword evidence="3" id="KW-1185">Reference proteome</keyword>
<dbReference type="EMBL" id="RSCD01000015">
    <property type="protein sequence ID" value="RSH89041.1"/>
    <property type="molecule type" value="Genomic_DNA"/>
</dbReference>
<evidence type="ECO:0000313" key="3">
    <source>
        <dbReference type="Proteomes" id="UP000279259"/>
    </source>
</evidence>
<proteinExistence type="predicted"/>
<evidence type="ECO:0000256" key="1">
    <source>
        <dbReference type="SAM" id="MobiDB-lite"/>
    </source>
</evidence>
<organism evidence="2 3">
    <name type="scientific">Saitozyma podzolica</name>
    <dbReference type="NCBI Taxonomy" id="1890683"/>
    <lineage>
        <taxon>Eukaryota</taxon>
        <taxon>Fungi</taxon>
        <taxon>Dikarya</taxon>
        <taxon>Basidiomycota</taxon>
        <taxon>Agaricomycotina</taxon>
        <taxon>Tremellomycetes</taxon>
        <taxon>Tremellales</taxon>
        <taxon>Trimorphomycetaceae</taxon>
        <taxon>Saitozyma</taxon>
    </lineage>
</organism>
<reference evidence="2 3" key="1">
    <citation type="submission" date="2018-11" db="EMBL/GenBank/DDBJ databases">
        <title>Genome sequence of Saitozyma podzolica DSM 27192.</title>
        <authorList>
            <person name="Aliyu H."/>
            <person name="Gorte O."/>
            <person name="Ochsenreither K."/>
        </authorList>
    </citation>
    <scope>NUCLEOTIDE SEQUENCE [LARGE SCALE GENOMIC DNA]</scope>
    <source>
        <strain evidence="2 3">DSM 27192</strain>
    </source>
</reference>